<feature type="non-terminal residue" evidence="4">
    <location>
        <position position="1"/>
    </location>
</feature>
<evidence type="ECO:0000313" key="4">
    <source>
        <dbReference type="EMBL" id="MQL94509.1"/>
    </source>
</evidence>
<keyword evidence="3" id="KW-1133">Transmembrane helix</keyword>
<dbReference type="PANTHER" id="PTHR46033">
    <property type="entry name" value="PROTEIN MAIN-LIKE 2"/>
    <property type="match status" value="1"/>
</dbReference>
<evidence type="ECO:0000256" key="1">
    <source>
        <dbReference type="SAM" id="Coils"/>
    </source>
</evidence>
<gene>
    <name evidence="4" type="ORF">Taro_027167</name>
</gene>
<feature type="transmembrane region" description="Helical" evidence="3">
    <location>
        <begin position="521"/>
        <end position="538"/>
    </location>
</feature>
<keyword evidence="1" id="KW-0175">Coiled coil</keyword>
<sequence>LGSRRVTVGNATPRPVASWGPKAKSLGQRPFPLFWLFSFLLLPEEEKFPLSSSGGSGLAERRRLVRRGGVSCGARRRRPWRLVAFVGDHRMWIPSVGLPADVATAERIATSEKASPRTLPRCDLGLVAVALTVAMVSRQLRRARQYLVFLVCFRGHDWHVGVCPRASAVRGSTGRCSSLTSWSDRGAGWFCLWALDIVEVQDVGACVVRLWSHVVALVFRELLCLGGCVTRVCFRIVLLWPDPGCGSWRCSSCFRMCLTLLSSFASAFVRVPAALAGRDSLSQEFVSGQSWWRFVAPCVASGVSCERECSFTVASFPAGSECVAAAAGGACCECGCCFARAAVGFVLDLHVRVGVSRRLREPACGVAFTGAGLWSAEPVEVGIFARAKQMLVCSRSSSLLVLVEVRFPQNCVVLVSGCCGIALWVEVHRLAAVFWWCFPELFVVVLVSVVWLVTVALPSRLRCIAWLSCVLVRFPRTIGCCPGENDTLVVLVEVLPEPVCVASAVYCVLSVSRLLGLRPGVAGQGVVSLTVYLAVVLASREVGFVSRTLWALPDGGLVSSMGVWLVVLLWKCQSRQFGAMSRTVATFVVKTMEGGNGDDGSHGDERAKRPAARRVPCQEKVTSMGEEVSMVEMAEEEAQAIDMEAAAEALEEAMKKGEMRARVSLLLVLAMYLALPVFQRGRLDEMGFGEVLRMEGMRVDAPLTQALKSRWDTEETAFVFPWLIPDLEDVSRITRMRVYGHLVSGFTYPYYRDVAQRLLGLTVGRRASPVPEEIYRRFDSLGISHRQTTIGGFFPLLQAWTYLYLPGLGRGILERPGLVPLARRWVTCRDTHPLKEQLSSIYDAIDVYLQLDVV</sequence>
<feature type="coiled-coil region" evidence="1">
    <location>
        <begin position="633"/>
        <end position="660"/>
    </location>
</feature>
<keyword evidence="3" id="KW-0812">Transmembrane</keyword>
<reference evidence="4" key="1">
    <citation type="submission" date="2017-07" db="EMBL/GenBank/DDBJ databases">
        <title>Taro Niue Genome Assembly and Annotation.</title>
        <authorList>
            <person name="Atibalentja N."/>
            <person name="Keating K."/>
            <person name="Fields C.J."/>
        </authorList>
    </citation>
    <scope>NUCLEOTIDE SEQUENCE</scope>
    <source>
        <strain evidence="4">Niue_2</strain>
        <tissue evidence="4">Leaf</tissue>
    </source>
</reference>
<dbReference type="InterPro" id="IPR044824">
    <property type="entry name" value="MAIN-like"/>
</dbReference>
<dbReference type="AlphaFoldDB" id="A0A843VTH9"/>
<evidence type="ECO:0000313" key="5">
    <source>
        <dbReference type="Proteomes" id="UP000652761"/>
    </source>
</evidence>
<feature type="transmembrane region" description="Helical" evidence="3">
    <location>
        <begin position="661"/>
        <end position="678"/>
    </location>
</feature>
<evidence type="ECO:0000256" key="3">
    <source>
        <dbReference type="SAM" id="Phobius"/>
    </source>
</evidence>
<accession>A0A843VTH9</accession>
<comment type="caution">
    <text evidence="4">The sequence shown here is derived from an EMBL/GenBank/DDBJ whole genome shotgun (WGS) entry which is preliminary data.</text>
</comment>
<feature type="transmembrane region" description="Helical" evidence="3">
    <location>
        <begin position="433"/>
        <end position="457"/>
    </location>
</feature>
<keyword evidence="5" id="KW-1185">Reference proteome</keyword>
<dbReference type="EMBL" id="NMUH01001684">
    <property type="protein sequence ID" value="MQL94509.1"/>
    <property type="molecule type" value="Genomic_DNA"/>
</dbReference>
<feature type="region of interest" description="Disordered" evidence="2">
    <location>
        <begin position="1"/>
        <end position="21"/>
    </location>
</feature>
<proteinExistence type="predicted"/>
<evidence type="ECO:0000256" key="2">
    <source>
        <dbReference type="SAM" id="MobiDB-lite"/>
    </source>
</evidence>
<dbReference type="PANTHER" id="PTHR46033:SF8">
    <property type="entry name" value="PROTEIN MAINTENANCE OF MERISTEMS-LIKE"/>
    <property type="match status" value="1"/>
</dbReference>
<name>A0A843VTH9_COLES</name>
<keyword evidence="3" id="KW-0472">Membrane</keyword>
<dbReference type="GO" id="GO:0010073">
    <property type="term" value="P:meristem maintenance"/>
    <property type="evidence" value="ECO:0007669"/>
    <property type="project" value="InterPro"/>
</dbReference>
<feature type="transmembrane region" description="Helical" evidence="3">
    <location>
        <begin position="550"/>
        <end position="570"/>
    </location>
</feature>
<protein>
    <submittedName>
        <fullName evidence="4">Uncharacterized protein</fullName>
    </submittedName>
</protein>
<organism evidence="4 5">
    <name type="scientific">Colocasia esculenta</name>
    <name type="common">Wild taro</name>
    <name type="synonym">Arum esculentum</name>
    <dbReference type="NCBI Taxonomy" id="4460"/>
    <lineage>
        <taxon>Eukaryota</taxon>
        <taxon>Viridiplantae</taxon>
        <taxon>Streptophyta</taxon>
        <taxon>Embryophyta</taxon>
        <taxon>Tracheophyta</taxon>
        <taxon>Spermatophyta</taxon>
        <taxon>Magnoliopsida</taxon>
        <taxon>Liliopsida</taxon>
        <taxon>Araceae</taxon>
        <taxon>Aroideae</taxon>
        <taxon>Colocasieae</taxon>
        <taxon>Colocasia</taxon>
    </lineage>
</organism>
<dbReference type="Proteomes" id="UP000652761">
    <property type="component" value="Unassembled WGS sequence"/>
</dbReference>